<geneLocation type="plasmid" evidence="1 2">
    <name>p150790</name>
</geneLocation>
<reference evidence="1 2" key="1">
    <citation type="submission" date="2016-04" db="EMBL/GenBank/DDBJ databases">
        <title>High quality genome of the nematocidal Bacillus thuringiensis MYBT18246.</title>
        <authorList>
            <person name="Hollensteiner J."/>
            <person name="Poehlein A."/>
            <person name="Sproeer C."/>
            <person name="Bunk B."/>
            <person name="Rosenstiel P."/>
            <person name="Schulenburg H."/>
            <person name="Liesegang H."/>
        </authorList>
    </citation>
    <scope>NUCLEOTIDE SEQUENCE [LARGE SCALE GENOMIC DNA]</scope>
    <source>
        <strain evidence="1 2">MYBT18246</strain>
        <plasmid evidence="1 2">p150790</plasmid>
    </source>
</reference>
<accession>A0A9W3X3S1</accession>
<protein>
    <submittedName>
        <fullName evidence="1">Uncharacterized protein</fullName>
    </submittedName>
</protein>
<dbReference type="Proteomes" id="UP000092743">
    <property type="component" value="Plasmid p150790"/>
</dbReference>
<organism evidence="1 2">
    <name type="scientific">Bacillus thuringiensis</name>
    <dbReference type="NCBI Taxonomy" id="1428"/>
    <lineage>
        <taxon>Bacteria</taxon>
        <taxon>Bacillati</taxon>
        <taxon>Bacillota</taxon>
        <taxon>Bacilli</taxon>
        <taxon>Bacillales</taxon>
        <taxon>Bacillaceae</taxon>
        <taxon>Bacillus</taxon>
        <taxon>Bacillus cereus group</taxon>
    </lineage>
</organism>
<gene>
    <name evidence="1" type="ORF">BT246_63390</name>
</gene>
<evidence type="ECO:0000313" key="1">
    <source>
        <dbReference type="EMBL" id="ANS51630.1"/>
    </source>
</evidence>
<sequence length="106" mass="12490">MPPAYKKRVSPKKALTQSAMRRICEMLKQNKQKRIRNMHKQQLKIVDIHEKLLDEGFKISYTTVRNFISAEEKRHREVFIRQKPTAGQEIEFDWGGSQTFNSGQIS</sequence>
<name>A0A9W3X3S1_BACTU</name>
<evidence type="ECO:0000313" key="2">
    <source>
        <dbReference type="Proteomes" id="UP000092743"/>
    </source>
</evidence>
<keyword evidence="1" id="KW-0614">Plasmid</keyword>
<dbReference type="AlphaFoldDB" id="A0A9W3X3S1"/>
<dbReference type="EMBL" id="CP015351">
    <property type="protein sequence ID" value="ANS51630.1"/>
    <property type="molecule type" value="Genomic_DNA"/>
</dbReference>
<proteinExistence type="predicted"/>